<protein>
    <submittedName>
        <fullName evidence="1">Uncharacterized protein</fullName>
    </submittedName>
</protein>
<gene>
    <name evidence="1" type="ORF">METZ01_LOCUS516814</name>
</gene>
<feature type="non-terminal residue" evidence="1">
    <location>
        <position position="23"/>
    </location>
</feature>
<accession>A0A383F5R2</accession>
<evidence type="ECO:0000313" key="1">
    <source>
        <dbReference type="EMBL" id="SVE63960.1"/>
    </source>
</evidence>
<sequence>MAVKKIERTLAVNSMRPLKKLNF</sequence>
<organism evidence="1">
    <name type="scientific">marine metagenome</name>
    <dbReference type="NCBI Taxonomy" id="408172"/>
    <lineage>
        <taxon>unclassified sequences</taxon>
        <taxon>metagenomes</taxon>
        <taxon>ecological metagenomes</taxon>
    </lineage>
</organism>
<dbReference type="AlphaFoldDB" id="A0A383F5R2"/>
<proteinExistence type="predicted"/>
<reference evidence="1" key="1">
    <citation type="submission" date="2018-05" db="EMBL/GenBank/DDBJ databases">
        <authorList>
            <person name="Lanie J.A."/>
            <person name="Ng W.-L."/>
            <person name="Kazmierczak K.M."/>
            <person name="Andrzejewski T.M."/>
            <person name="Davidsen T.M."/>
            <person name="Wayne K.J."/>
            <person name="Tettelin H."/>
            <person name="Glass J.I."/>
            <person name="Rusch D."/>
            <person name="Podicherti R."/>
            <person name="Tsui H.-C.T."/>
            <person name="Winkler M.E."/>
        </authorList>
    </citation>
    <scope>NUCLEOTIDE SEQUENCE</scope>
</reference>
<name>A0A383F5R2_9ZZZZ</name>
<dbReference type="EMBL" id="UINC01231432">
    <property type="protein sequence ID" value="SVE63960.1"/>
    <property type="molecule type" value="Genomic_DNA"/>
</dbReference>